<organism evidence="2 3">
    <name type="scientific">Exophiala aquamarina CBS 119918</name>
    <dbReference type="NCBI Taxonomy" id="1182545"/>
    <lineage>
        <taxon>Eukaryota</taxon>
        <taxon>Fungi</taxon>
        <taxon>Dikarya</taxon>
        <taxon>Ascomycota</taxon>
        <taxon>Pezizomycotina</taxon>
        <taxon>Eurotiomycetes</taxon>
        <taxon>Chaetothyriomycetidae</taxon>
        <taxon>Chaetothyriales</taxon>
        <taxon>Herpotrichiellaceae</taxon>
        <taxon>Exophiala</taxon>
    </lineage>
</organism>
<feature type="transmembrane region" description="Helical" evidence="1">
    <location>
        <begin position="538"/>
        <end position="559"/>
    </location>
</feature>
<keyword evidence="1" id="KW-0472">Membrane</keyword>
<dbReference type="Proteomes" id="UP000027920">
    <property type="component" value="Unassembled WGS sequence"/>
</dbReference>
<dbReference type="EMBL" id="AMGV01000002">
    <property type="protein sequence ID" value="KEF60305.1"/>
    <property type="molecule type" value="Genomic_DNA"/>
</dbReference>
<protein>
    <submittedName>
        <fullName evidence="2">Uncharacterized protein</fullName>
    </submittedName>
</protein>
<dbReference type="AlphaFoldDB" id="A0A072PXK0"/>
<keyword evidence="3" id="KW-1185">Reference proteome</keyword>
<keyword evidence="1" id="KW-1133">Transmembrane helix</keyword>
<gene>
    <name evidence="2" type="ORF">A1O9_01865</name>
</gene>
<accession>A0A072PXK0</accession>
<dbReference type="OrthoDB" id="5342924at2759"/>
<evidence type="ECO:0000313" key="2">
    <source>
        <dbReference type="EMBL" id="KEF60305.1"/>
    </source>
</evidence>
<keyword evidence="1" id="KW-0812">Transmembrane</keyword>
<comment type="caution">
    <text evidence="2">The sequence shown here is derived from an EMBL/GenBank/DDBJ whole genome shotgun (WGS) entry which is preliminary data.</text>
</comment>
<evidence type="ECO:0000256" key="1">
    <source>
        <dbReference type="SAM" id="Phobius"/>
    </source>
</evidence>
<dbReference type="GeneID" id="25276811"/>
<reference evidence="2 3" key="1">
    <citation type="submission" date="2013-03" db="EMBL/GenBank/DDBJ databases">
        <title>The Genome Sequence of Exophiala aquamarina CBS 119918.</title>
        <authorList>
            <consortium name="The Broad Institute Genomics Platform"/>
            <person name="Cuomo C."/>
            <person name="de Hoog S."/>
            <person name="Gorbushina A."/>
            <person name="Walker B."/>
            <person name="Young S.K."/>
            <person name="Zeng Q."/>
            <person name="Gargeya S."/>
            <person name="Fitzgerald M."/>
            <person name="Haas B."/>
            <person name="Abouelleil A."/>
            <person name="Allen A.W."/>
            <person name="Alvarado L."/>
            <person name="Arachchi H.M."/>
            <person name="Berlin A.M."/>
            <person name="Chapman S.B."/>
            <person name="Gainer-Dewar J."/>
            <person name="Goldberg J."/>
            <person name="Griggs A."/>
            <person name="Gujja S."/>
            <person name="Hansen M."/>
            <person name="Howarth C."/>
            <person name="Imamovic A."/>
            <person name="Ireland A."/>
            <person name="Larimer J."/>
            <person name="McCowan C."/>
            <person name="Murphy C."/>
            <person name="Pearson M."/>
            <person name="Poon T.W."/>
            <person name="Priest M."/>
            <person name="Roberts A."/>
            <person name="Saif S."/>
            <person name="Shea T."/>
            <person name="Sisk P."/>
            <person name="Sykes S."/>
            <person name="Wortman J."/>
            <person name="Nusbaum C."/>
            <person name="Birren B."/>
        </authorList>
    </citation>
    <scope>NUCLEOTIDE SEQUENCE [LARGE SCALE GENOMIC DNA]</scope>
    <source>
        <strain evidence="2 3">CBS 119918</strain>
    </source>
</reference>
<dbReference type="VEuPathDB" id="FungiDB:A1O9_01865"/>
<dbReference type="HOGENOM" id="CLU_012879_1_0_1"/>
<sequence length="637" mass="69931">MLMQASIVTVTLGYFQHLITQASPVPFGSIFFPYQITQMNYLWSQEFLATLNSPHFAGLKKIVFVLFVPSSILLAAGVGPCSAIALQPRQTNFTVPSYRVAMNATDIQLYPTILDQPGPPLAFSLPSRNELSPAAGWKYLHNFPAVGSDQNTEVGAQQKAVSLGKQGETTIYVMPQLYSAELVTYHPWFATNSFPSVSRTMYIQYAPNSTFATVPHVTIAQSMLLAGTRFAQHLGDKPGTAIASIEEPQPFSSVRCMFNPIHGENDTDPIQFPNTYVAGCLGDLECLKANSALNEAGKSNFSGISKQSIWEQAQQIPGGRIIWVDGIEISSPDNGTALGAIVIPSEVCPQSNISSLMVSACVIGGRWASTKSFIRSTSNGLDLLNGLVENLVSVDSLAELPQWSNPSVKLSKAWAESLEAITDVLNRTVVDNLIRQMPITDNICPNGTSEGRYQISLRRPFMYERLLATLVANGMSHAAGAIEEWFWYPSPKQTGGWVFTDPNTFEQKSQKSPPGVVLTFEGHLPGFAWNLDGIPIKIVLPVLMVYCLYTLSYVLFTFITGRSSMAWRSISQMTALAINSTPTDVLDNTSAGIEHKKTFAKPISVREVENHRRLELIFTQDEDKRGPLRRVNVGRGY</sequence>
<dbReference type="RefSeq" id="XP_013262895.1">
    <property type="nucleotide sequence ID" value="XM_013407441.1"/>
</dbReference>
<evidence type="ECO:0000313" key="3">
    <source>
        <dbReference type="Proteomes" id="UP000027920"/>
    </source>
</evidence>
<name>A0A072PXK0_9EURO</name>
<proteinExistence type="predicted"/>